<name>A0A2V2YL65_9BACL</name>
<dbReference type="Proteomes" id="UP000246635">
    <property type="component" value="Unassembled WGS sequence"/>
</dbReference>
<organism evidence="1 2">
    <name type="scientific">Paenibacillus cellulosilyticus</name>
    <dbReference type="NCBI Taxonomy" id="375489"/>
    <lineage>
        <taxon>Bacteria</taxon>
        <taxon>Bacillati</taxon>
        <taxon>Bacillota</taxon>
        <taxon>Bacilli</taxon>
        <taxon>Bacillales</taxon>
        <taxon>Paenibacillaceae</taxon>
        <taxon>Paenibacillus</taxon>
    </lineage>
</organism>
<dbReference type="AlphaFoldDB" id="A0A2V2YL65"/>
<keyword evidence="2" id="KW-1185">Reference proteome</keyword>
<accession>A0A2V2YL65</accession>
<gene>
    <name evidence="1" type="ORF">DFQ01_13466</name>
</gene>
<comment type="caution">
    <text evidence="1">The sequence shown here is derived from an EMBL/GenBank/DDBJ whole genome shotgun (WGS) entry which is preliminary data.</text>
</comment>
<proteinExistence type="predicted"/>
<evidence type="ECO:0000313" key="2">
    <source>
        <dbReference type="Proteomes" id="UP000246635"/>
    </source>
</evidence>
<dbReference type="EMBL" id="QGTQ01000034">
    <property type="protein sequence ID" value="PWV93826.1"/>
    <property type="molecule type" value="Genomic_DNA"/>
</dbReference>
<sequence>MNPNHSPREESPASDRVQLDVRALLDQLGIEPTRLPEELRSMLESVTERR</sequence>
<reference evidence="1 2" key="1">
    <citation type="submission" date="2018-05" db="EMBL/GenBank/DDBJ databases">
        <title>Genomic Encyclopedia of Type Strains, Phase III (KMG-III): the genomes of soil and plant-associated and newly described type strains.</title>
        <authorList>
            <person name="Whitman W."/>
        </authorList>
    </citation>
    <scope>NUCLEOTIDE SEQUENCE [LARGE SCALE GENOMIC DNA]</scope>
    <source>
        <strain evidence="1 2">CECT 5696</strain>
    </source>
</reference>
<protein>
    <submittedName>
        <fullName evidence="1">Uncharacterized protein</fullName>
    </submittedName>
</protein>
<evidence type="ECO:0000313" key="1">
    <source>
        <dbReference type="EMBL" id="PWV93826.1"/>
    </source>
</evidence>